<evidence type="ECO:0000313" key="20">
    <source>
        <dbReference type="EMBL" id="TPD57490.1"/>
    </source>
</evidence>
<evidence type="ECO:0000256" key="14">
    <source>
        <dbReference type="ARBA" id="ARBA00023264"/>
    </source>
</evidence>
<keyword evidence="3" id="KW-1003">Cell membrane</keyword>
<keyword evidence="13" id="KW-0594">Phospholipid biosynthesis</keyword>
<dbReference type="Proteomes" id="UP000319148">
    <property type="component" value="Unassembled WGS sequence"/>
</dbReference>
<comment type="subcellular location">
    <subcellularLocation>
        <location evidence="1">Cell membrane</location>
        <topology evidence="1">Multi-pass membrane protein</topology>
    </subcellularLocation>
</comment>
<dbReference type="PANTHER" id="PTHR34299:SF1">
    <property type="entry name" value="DIACYLGLYCEROL KINASE"/>
    <property type="match status" value="1"/>
</dbReference>
<evidence type="ECO:0000256" key="7">
    <source>
        <dbReference type="ARBA" id="ARBA00022741"/>
    </source>
</evidence>
<feature type="binding site" evidence="17">
    <location>
        <position position="24"/>
    </location>
    <ligand>
        <name>ATP</name>
        <dbReference type="ChEBI" id="CHEBI:30616"/>
    </ligand>
</feature>
<accession>A0A501PAU8</accession>
<organism evidence="20 21">
    <name type="scientific">Emcibacter nanhaiensis</name>
    <dbReference type="NCBI Taxonomy" id="1505037"/>
    <lineage>
        <taxon>Bacteria</taxon>
        <taxon>Pseudomonadati</taxon>
        <taxon>Pseudomonadota</taxon>
        <taxon>Alphaproteobacteria</taxon>
        <taxon>Emcibacterales</taxon>
        <taxon>Emcibacteraceae</taxon>
        <taxon>Emcibacter</taxon>
    </lineage>
</organism>
<protein>
    <submittedName>
        <fullName evidence="20">Diacylglycerol kinase</fullName>
    </submittedName>
</protein>
<comment type="cofactor">
    <cofactor evidence="18">
        <name>Mg(2+)</name>
        <dbReference type="ChEBI" id="CHEBI:18420"/>
    </cofactor>
    <text evidence="18">Mn(2+), Zn(2+), Cd(2+) and Co(2+) support activity to lesser extents.</text>
</comment>
<feature type="binding site" evidence="16">
    <location>
        <position position="65"/>
    </location>
    <ligand>
        <name>substrate</name>
    </ligand>
</feature>
<evidence type="ECO:0000256" key="19">
    <source>
        <dbReference type="SAM" id="Phobius"/>
    </source>
</evidence>
<dbReference type="GO" id="GO:0005524">
    <property type="term" value="F:ATP binding"/>
    <property type="evidence" value="ECO:0007669"/>
    <property type="project" value="UniProtKB-KW"/>
</dbReference>
<dbReference type="CDD" id="cd14263">
    <property type="entry name" value="DAGK_IM_like"/>
    <property type="match status" value="1"/>
</dbReference>
<keyword evidence="18" id="KW-0460">Magnesium</keyword>
<comment type="caution">
    <text evidence="20">The sequence shown here is derived from an EMBL/GenBank/DDBJ whole genome shotgun (WGS) entry which is preliminary data.</text>
</comment>
<evidence type="ECO:0000256" key="13">
    <source>
        <dbReference type="ARBA" id="ARBA00023209"/>
    </source>
</evidence>
<comment type="similarity">
    <text evidence="2">Belongs to the bacterial diacylglycerol kinase family.</text>
</comment>
<dbReference type="GO" id="GO:0016301">
    <property type="term" value="F:kinase activity"/>
    <property type="evidence" value="ECO:0007669"/>
    <property type="project" value="UniProtKB-KW"/>
</dbReference>
<sequence>MKNQPLYKRLGFAWDGIKISWQTEKSFRFHVAATSFVILLLLVTRPAPLWWAILLLTCGLVLALELVNTAVEKLVDHLHPDLHPAIKITKDALAGAVLIASLIAVGVFAAFMGSLVGF</sequence>
<evidence type="ECO:0000256" key="12">
    <source>
        <dbReference type="ARBA" id="ARBA00023136"/>
    </source>
</evidence>
<dbReference type="InterPro" id="IPR000829">
    <property type="entry name" value="DAGK"/>
</dbReference>
<proteinExistence type="inferred from homology"/>
<dbReference type="GO" id="GO:0005886">
    <property type="term" value="C:plasma membrane"/>
    <property type="evidence" value="ECO:0007669"/>
    <property type="project" value="UniProtKB-SubCell"/>
</dbReference>
<feature type="transmembrane region" description="Helical" evidence="19">
    <location>
        <begin position="27"/>
        <end position="43"/>
    </location>
</feature>
<keyword evidence="10 19" id="KW-1133">Transmembrane helix</keyword>
<feature type="transmembrane region" description="Helical" evidence="19">
    <location>
        <begin position="49"/>
        <end position="71"/>
    </location>
</feature>
<keyword evidence="18" id="KW-0479">Metal-binding</keyword>
<keyword evidence="21" id="KW-1185">Reference proteome</keyword>
<feature type="binding site" evidence="17">
    <location>
        <begin position="90"/>
        <end position="91"/>
    </location>
    <ligand>
        <name>ATP</name>
        <dbReference type="ChEBI" id="CHEBI:30616"/>
    </ligand>
</feature>
<evidence type="ECO:0000256" key="6">
    <source>
        <dbReference type="ARBA" id="ARBA00022692"/>
    </source>
</evidence>
<dbReference type="RefSeq" id="WP_139941805.1">
    <property type="nucleotide sequence ID" value="NZ_JBHSYP010000005.1"/>
</dbReference>
<name>A0A501PAU8_9PROT</name>
<keyword evidence="9 17" id="KW-0067">ATP-binding</keyword>
<evidence type="ECO:0000256" key="11">
    <source>
        <dbReference type="ARBA" id="ARBA00023098"/>
    </source>
</evidence>
<evidence type="ECO:0000256" key="1">
    <source>
        <dbReference type="ARBA" id="ARBA00004651"/>
    </source>
</evidence>
<evidence type="ECO:0000256" key="18">
    <source>
        <dbReference type="PIRSR" id="PIRSR600829-4"/>
    </source>
</evidence>
<evidence type="ECO:0000256" key="2">
    <source>
        <dbReference type="ARBA" id="ARBA00005967"/>
    </source>
</evidence>
<keyword evidence="7 17" id="KW-0547">Nucleotide-binding</keyword>
<dbReference type="PANTHER" id="PTHR34299">
    <property type="entry name" value="DIACYLGLYCEROL KINASE"/>
    <property type="match status" value="1"/>
</dbReference>
<keyword evidence="12 19" id="KW-0472">Membrane</keyword>
<evidence type="ECO:0000256" key="9">
    <source>
        <dbReference type="ARBA" id="ARBA00022840"/>
    </source>
</evidence>
<dbReference type="AlphaFoldDB" id="A0A501PAU8"/>
<evidence type="ECO:0000256" key="16">
    <source>
        <dbReference type="PIRSR" id="PIRSR600829-2"/>
    </source>
</evidence>
<dbReference type="EMBL" id="VFIY01000018">
    <property type="protein sequence ID" value="TPD57490.1"/>
    <property type="molecule type" value="Genomic_DNA"/>
</dbReference>
<evidence type="ECO:0000256" key="3">
    <source>
        <dbReference type="ARBA" id="ARBA00022475"/>
    </source>
</evidence>
<reference evidence="21" key="1">
    <citation type="submission" date="2019-06" db="EMBL/GenBank/DDBJ databases">
        <title>The complete genome of Emcibacter congregatus ZYLT.</title>
        <authorList>
            <person name="Zhao Z."/>
        </authorList>
    </citation>
    <scope>NUCLEOTIDE SEQUENCE [LARGE SCALE GENOMIC DNA]</scope>
    <source>
        <strain evidence="21">MCCC 1A06723</strain>
    </source>
</reference>
<keyword evidence="11" id="KW-0443">Lipid metabolism</keyword>
<keyword evidence="4" id="KW-0444">Lipid biosynthesis</keyword>
<dbReference type="GO" id="GO:0046872">
    <property type="term" value="F:metal ion binding"/>
    <property type="evidence" value="ECO:0007669"/>
    <property type="project" value="UniProtKB-KW"/>
</dbReference>
<dbReference type="Gene3D" id="1.10.287.3610">
    <property type="match status" value="1"/>
</dbReference>
<keyword evidence="8 20" id="KW-0418">Kinase</keyword>
<keyword evidence="5" id="KW-0808">Transferase</keyword>
<feature type="transmembrane region" description="Helical" evidence="19">
    <location>
        <begin position="92"/>
        <end position="116"/>
    </location>
</feature>
<dbReference type="OrthoDB" id="7595530at2"/>
<gene>
    <name evidence="20" type="ORF">FIV46_15335</name>
</gene>
<evidence type="ECO:0000256" key="5">
    <source>
        <dbReference type="ARBA" id="ARBA00022679"/>
    </source>
</evidence>
<evidence type="ECO:0000313" key="21">
    <source>
        <dbReference type="Proteomes" id="UP000319148"/>
    </source>
</evidence>
<dbReference type="GO" id="GO:0008654">
    <property type="term" value="P:phospholipid biosynthetic process"/>
    <property type="evidence" value="ECO:0007669"/>
    <property type="project" value="UniProtKB-KW"/>
</dbReference>
<feature type="active site" description="Proton acceptor" evidence="15">
    <location>
        <position position="65"/>
    </location>
</feature>
<dbReference type="Pfam" id="PF01219">
    <property type="entry name" value="DAGK_prokar"/>
    <property type="match status" value="1"/>
</dbReference>
<evidence type="ECO:0000256" key="10">
    <source>
        <dbReference type="ARBA" id="ARBA00022989"/>
    </source>
</evidence>
<keyword evidence="6 19" id="KW-0812">Transmembrane</keyword>
<feature type="binding site" evidence="17">
    <location>
        <position position="72"/>
    </location>
    <ligand>
        <name>ATP</name>
        <dbReference type="ChEBI" id="CHEBI:30616"/>
    </ligand>
</feature>
<evidence type="ECO:0000256" key="4">
    <source>
        <dbReference type="ARBA" id="ARBA00022516"/>
    </source>
</evidence>
<feature type="binding site" evidence="18">
    <location>
        <position position="24"/>
    </location>
    <ligand>
        <name>a divalent metal cation</name>
        <dbReference type="ChEBI" id="CHEBI:60240"/>
    </ligand>
</feature>
<dbReference type="InterPro" id="IPR036945">
    <property type="entry name" value="DAGK_sf"/>
</dbReference>
<feature type="binding site" evidence="18">
    <location>
        <position position="72"/>
    </location>
    <ligand>
        <name>a divalent metal cation</name>
        <dbReference type="ChEBI" id="CHEBI:60240"/>
    </ligand>
</feature>
<evidence type="ECO:0000256" key="17">
    <source>
        <dbReference type="PIRSR" id="PIRSR600829-3"/>
    </source>
</evidence>
<dbReference type="PROSITE" id="PS01069">
    <property type="entry name" value="DAGK_PROKAR"/>
    <property type="match status" value="1"/>
</dbReference>
<evidence type="ECO:0000256" key="8">
    <source>
        <dbReference type="ARBA" id="ARBA00022777"/>
    </source>
</evidence>
<evidence type="ECO:0000256" key="15">
    <source>
        <dbReference type="PIRSR" id="PIRSR600829-1"/>
    </source>
</evidence>
<keyword evidence="14" id="KW-1208">Phospholipid metabolism</keyword>